<evidence type="ECO:0000256" key="4">
    <source>
        <dbReference type="ARBA" id="ARBA00022692"/>
    </source>
</evidence>
<feature type="transmembrane region" description="Helical" evidence="7">
    <location>
        <begin position="39"/>
        <end position="60"/>
    </location>
</feature>
<evidence type="ECO:0008006" key="9">
    <source>
        <dbReference type="Google" id="ProtNLM"/>
    </source>
</evidence>
<feature type="transmembrane region" description="Helical" evidence="7">
    <location>
        <begin position="142"/>
        <end position="163"/>
    </location>
</feature>
<reference evidence="8" key="1">
    <citation type="submission" date="2019-08" db="EMBL/GenBank/DDBJ databases">
        <authorList>
            <person name="Kucharzyk K."/>
            <person name="Murdoch R.W."/>
            <person name="Higgins S."/>
            <person name="Loffler F."/>
        </authorList>
    </citation>
    <scope>NUCLEOTIDE SEQUENCE</scope>
</reference>
<proteinExistence type="predicted"/>
<feature type="transmembrane region" description="Helical" evidence="7">
    <location>
        <begin position="200"/>
        <end position="217"/>
    </location>
</feature>
<sequence length="316" mass="32826">MVFTALIGPLVYTRFDLVPSVLAAAALLLLARTPAVSGGLVAVGAAIKLWPALLITGLFGRRRGRGAVWVGFGATGAVLVALSLLTGGWARLISPLTWQGGRGLQIESVWATPAMVNVLAHPARYVIQISQYQAYEVFGPGVPAMLTVATVATLVGGLAIIALGIRAWRSPGHDLYTGAMIMTAVVAVMIITNKTFSPQYLVWLGGPLAVLTAARAGRPGDARIPGSDIALLVLALVLALLTQLIYPGFYGWITEAGPGTGRTAMTLVLTVRNLGMLVFTVLAYVRAWSLLTATPGDTEAAADETVGEVAGTGKVA</sequence>
<keyword evidence="5 7" id="KW-1133">Transmembrane helix</keyword>
<evidence type="ECO:0000313" key="8">
    <source>
        <dbReference type="EMBL" id="MPM70677.1"/>
    </source>
</evidence>
<accession>A0A645C026</accession>
<feature type="transmembrane region" description="Helical" evidence="7">
    <location>
        <begin position="175"/>
        <end position="194"/>
    </location>
</feature>
<dbReference type="AlphaFoldDB" id="A0A645C026"/>
<evidence type="ECO:0000256" key="2">
    <source>
        <dbReference type="ARBA" id="ARBA00022475"/>
    </source>
</evidence>
<feature type="transmembrane region" description="Helical" evidence="7">
    <location>
        <begin position="67"/>
        <end position="90"/>
    </location>
</feature>
<feature type="transmembrane region" description="Helical" evidence="7">
    <location>
        <begin position="265"/>
        <end position="285"/>
    </location>
</feature>
<keyword evidence="2" id="KW-1003">Cell membrane</keyword>
<dbReference type="EMBL" id="VSSQ01023614">
    <property type="protein sequence ID" value="MPM70677.1"/>
    <property type="molecule type" value="Genomic_DNA"/>
</dbReference>
<dbReference type="InterPro" id="IPR018584">
    <property type="entry name" value="GT87"/>
</dbReference>
<dbReference type="GO" id="GO:0005886">
    <property type="term" value="C:plasma membrane"/>
    <property type="evidence" value="ECO:0007669"/>
    <property type="project" value="UniProtKB-SubCell"/>
</dbReference>
<name>A0A645C026_9ZZZZ</name>
<keyword evidence="4 7" id="KW-0812">Transmembrane</keyword>
<dbReference type="Pfam" id="PF09594">
    <property type="entry name" value="GT87"/>
    <property type="match status" value="1"/>
</dbReference>
<evidence type="ECO:0000256" key="6">
    <source>
        <dbReference type="ARBA" id="ARBA00023136"/>
    </source>
</evidence>
<comment type="subcellular location">
    <subcellularLocation>
        <location evidence="1">Cell membrane</location>
        <topology evidence="1">Multi-pass membrane protein</topology>
    </subcellularLocation>
</comment>
<evidence type="ECO:0000256" key="7">
    <source>
        <dbReference type="SAM" id="Phobius"/>
    </source>
</evidence>
<comment type="caution">
    <text evidence="8">The sequence shown here is derived from an EMBL/GenBank/DDBJ whole genome shotgun (WGS) entry which is preliminary data.</text>
</comment>
<feature type="transmembrane region" description="Helical" evidence="7">
    <location>
        <begin position="229"/>
        <end position="253"/>
    </location>
</feature>
<gene>
    <name evidence="8" type="ORF">SDC9_117633</name>
</gene>
<evidence type="ECO:0000256" key="3">
    <source>
        <dbReference type="ARBA" id="ARBA00022679"/>
    </source>
</evidence>
<protein>
    <recommendedName>
        <fullName evidence="9">DUF2029 domain-containing protein</fullName>
    </recommendedName>
</protein>
<keyword evidence="6 7" id="KW-0472">Membrane</keyword>
<organism evidence="8">
    <name type="scientific">bioreactor metagenome</name>
    <dbReference type="NCBI Taxonomy" id="1076179"/>
    <lineage>
        <taxon>unclassified sequences</taxon>
        <taxon>metagenomes</taxon>
        <taxon>ecological metagenomes</taxon>
    </lineage>
</organism>
<evidence type="ECO:0000256" key="5">
    <source>
        <dbReference type="ARBA" id="ARBA00022989"/>
    </source>
</evidence>
<keyword evidence="3" id="KW-0808">Transferase</keyword>
<dbReference type="GO" id="GO:0016758">
    <property type="term" value="F:hexosyltransferase activity"/>
    <property type="evidence" value="ECO:0007669"/>
    <property type="project" value="InterPro"/>
</dbReference>
<evidence type="ECO:0000256" key="1">
    <source>
        <dbReference type="ARBA" id="ARBA00004651"/>
    </source>
</evidence>